<dbReference type="STRING" id="523844.MSTHT_2326"/>
<dbReference type="Proteomes" id="UP000066529">
    <property type="component" value="Chromosome"/>
</dbReference>
<dbReference type="NCBIfam" id="TIGR00284">
    <property type="entry name" value="dihydropteroate synthase-like protein"/>
    <property type="match status" value="1"/>
</dbReference>
<dbReference type="PROSITE" id="PS50972">
    <property type="entry name" value="PTERIN_BINDING"/>
    <property type="match status" value="1"/>
</dbReference>
<dbReference type="FunFam" id="3.20.20.20:FF:000021">
    <property type="entry name" value="Dihydropteroate synthase-related protein"/>
    <property type="match status" value="1"/>
</dbReference>
<reference evidence="2 3" key="1">
    <citation type="submission" date="2014-07" db="EMBL/GenBank/DDBJ databases">
        <title>Methanogenic archaea and the global carbon cycle.</title>
        <authorList>
            <person name="Henriksen J.R."/>
            <person name="Luke J."/>
            <person name="Reinhart S."/>
            <person name="Benedict M.N."/>
            <person name="Youngblut N.D."/>
            <person name="Metcalf M.E."/>
            <person name="Whitaker R.J."/>
            <person name="Metcalf W.W."/>
        </authorList>
    </citation>
    <scope>NUCLEOTIDE SEQUENCE [LARGE SCALE GENOMIC DNA]</scope>
    <source>
        <strain evidence="3">ATCC 43570 / DSM 1825 / OCM 12 / VKM B-1830 / TM-1</strain>
    </source>
</reference>
<name>A0A0E3H9G9_METTT</name>
<organism evidence="2 3">
    <name type="scientific">Methanosarcina thermophila (strain ATCC 43570 / DSM 1825 / OCM 12 / VKM B-1830 / TM-1)</name>
    <dbReference type="NCBI Taxonomy" id="523844"/>
    <lineage>
        <taxon>Archaea</taxon>
        <taxon>Methanobacteriati</taxon>
        <taxon>Methanobacteriota</taxon>
        <taxon>Stenosarchaea group</taxon>
        <taxon>Methanomicrobia</taxon>
        <taxon>Methanosarcinales</taxon>
        <taxon>Methanosarcinaceae</taxon>
        <taxon>Methanosarcina</taxon>
    </lineage>
</organism>
<keyword evidence="2" id="KW-0808">Transferase</keyword>
<dbReference type="GO" id="GO:0046654">
    <property type="term" value="P:tetrahydrofolate biosynthetic process"/>
    <property type="evidence" value="ECO:0007669"/>
    <property type="project" value="TreeGrafter"/>
</dbReference>
<proteinExistence type="predicted"/>
<dbReference type="HOGENOM" id="CLU_041129_0_0_2"/>
<dbReference type="InterPro" id="IPR000489">
    <property type="entry name" value="Pterin-binding_dom"/>
</dbReference>
<dbReference type="AlphaFoldDB" id="A0A0E3H9G9"/>
<dbReference type="GO" id="GO:0004156">
    <property type="term" value="F:dihydropteroate synthase activity"/>
    <property type="evidence" value="ECO:0007669"/>
    <property type="project" value="TreeGrafter"/>
</dbReference>
<dbReference type="InterPro" id="IPR011005">
    <property type="entry name" value="Dihydropteroate_synth-like_sf"/>
</dbReference>
<dbReference type="RefSeq" id="WP_048168046.1">
    <property type="nucleotide sequence ID" value="NZ_CP009501.1"/>
</dbReference>
<dbReference type="Pfam" id="PF00809">
    <property type="entry name" value="Pterin_bind"/>
    <property type="match status" value="1"/>
</dbReference>
<protein>
    <submittedName>
        <fullName evidence="2">Methyltetrahydrofolate:corrinoid/iron-sulfur protein methyltransferase</fullName>
    </submittedName>
</protein>
<dbReference type="KEGG" id="mthr:MSTHT_2326"/>
<dbReference type="PATRIC" id="fig|523844.20.peg.2846"/>
<dbReference type="GO" id="GO:0008168">
    <property type="term" value="F:methyltransferase activity"/>
    <property type="evidence" value="ECO:0007669"/>
    <property type="project" value="UniProtKB-KW"/>
</dbReference>
<evidence type="ECO:0000313" key="3">
    <source>
        <dbReference type="Proteomes" id="UP000066529"/>
    </source>
</evidence>
<dbReference type="InterPro" id="IPR005236">
    <property type="entry name" value="Dihydropt_synth"/>
</dbReference>
<feature type="domain" description="Pterin-binding" evidence="1">
    <location>
        <begin position="138"/>
        <end position="367"/>
    </location>
</feature>
<dbReference type="PANTHER" id="PTHR20941">
    <property type="entry name" value="FOLATE SYNTHESIS PROTEINS"/>
    <property type="match status" value="1"/>
</dbReference>
<dbReference type="OrthoDB" id="70327at2157"/>
<dbReference type="EMBL" id="CP009501">
    <property type="protein sequence ID" value="AKB14084.1"/>
    <property type="molecule type" value="Genomic_DNA"/>
</dbReference>
<gene>
    <name evidence="2" type="ORF">MSTHT_2326</name>
</gene>
<dbReference type="InterPro" id="IPR025595">
    <property type="entry name" value="PterinBD-DUF4346"/>
</dbReference>
<dbReference type="GeneID" id="41602262"/>
<dbReference type="Gene3D" id="3.20.20.20">
    <property type="entry name" value="Dihydropteroate synthase-like"/>
    <property type="match status" value="1"/>
</dbReference>
<accession>A0A0E3H9G9</accession>
<dbReference type="PANTHER" id="PTHR20941:SF1">
    <property type="entry name" value="FOLIC ACID SYNTHESIS PROTEIN FOL1"/>
    <property type="match status" value="1"/>
</dbReference>
<evidence type="ECO:0000313" key="2">
    <source>
        <dbReference type="EMBL" id="AKB14084.1"/>
    </source>
</evidence>
<keyword evidence="2" id="KW-0489">Methyltransferase</keyword>
<sequence length="493" mass="53633">MKVLIATGRLAENTVRKAVGEKADVLVADIDIAAFITPKKLIKAFQEAGLSKDYDLILLPGLVAGDFSKASEELGCKIRLGPKHAYDLGFVLQFVGEIEFSEKVPACELLADVRKEMALELIKKNEEEALSPLTLRGVKIGGKARMKVMGEIVGAMEMDAPELQAKIEAFIARGADIIDLGATLNTSPMQAKRAVSIAKSFTEAPISIDTLDPELIKEGVEAGADLVLSLNSTNLETAGPIVARAGIAAVIILDEDRSLESLIKNVETARRLGIEKIIADPVLDPVGHNITESIVRYYKFHRMYPEIPVFLGVGNVTELMDVDTIGVNATLCGIGAEVGASILFTPEFSDKAQGSIRELKRASEMMMLSSIRESSPKDLGIDLLCIKEKRRRPDFPLPENAIRARLSKGWRIDPAGPIRIRIVPDSISGRGGLIVAEHEKASIVGKSAREVMDTLLELELVSRLDHAAYIGRELEKAELALQFNRSYAQDDVF</sequence>
<dbReference type="Pfam" id="PF14251">
    <property type="entry name" value="PterinBD-DUF4346"/>
    <property type="match status" value="1"/>
</dbReference>
<evidence type="ECO:0000259" key="1">
    <source>
        <dbReference type="PROSITE" id="PS50972"/>
    </source>
</evidence>
<dbReference type="SUPFAM" id="SSF51717">
    <property type="entry name" value="Dihydropteroate synthetase-like"/>
    <property type="match status" value="1"/>
</dbReference>
<dbReference type="InterPro" id="IPR045031">
    <property type="entry name" value="DHP_synth-like"/>
</dbReference>
<dbReference type="GO" id="GO:0032259">
    <property type="term" value="P:methylation"/>
    <property type="evidence" value="ECO:0007669"/>
    <property type="project" value="UniProtKB-KW"/>
</dbReference>